<name>A0ABV3J1G6_9ACTN</name>
<dbReference type="RefSeq" id="WP_366089923.1">
    <property type="nucleotide sequence ID" value="NZ_JBFASG010000035.1"/>
</dbReference>
<dbReference type="InterPro" id="IPR013780">
    <property type="entry name" value="Glyco_hydro_b"/>
</dbReference>
<dbReference type="Gene3D" id="2.60.40.1180">
    <property type="entry name" value="Golgi alpha-mannosidase II"/>
    <property type="match status" value="1"/>
</dbReference>
<feature type="signal peptide" evidence="2">
    <location>
        <begin position="1"/>
        <end position="23"/>
    </location>
</feature>
<dbReference type="SUPFAM" id="SSF51445">
    <property type="entry name" value="(Trans)glycosidases"/>
    <property type="match status" value="1"/>
</dbReference>
<dbReference type="Proteomes" id="UP001552479">
    <property type="component" value="Unassembled WGS sequence"/>
</dbReference>
<feature type="region of interest" description="Disordered" evidence="1">
    <location>
        <begin position="193"/>
        <end position="222"/>
    </location>
</feature>
<organism evidence="3 4">
    <name type="scientific">Streptomyces roseoverticillatus</name>
    <dbReference type="NCBI Taxonomy" id="66429"/>
    <lineage>
        <taxon>Bacteria</taxon>
        <taxon>Bacillati</taxon>
        <taxon>Actinomycetota</taxon>
        <taxon>Actinomycetes</taxon>
        <taxon>Kitasatosporales</taxon>
        <taxon>Streptomycetaceae</taxon>
        <taxon>Streptomyces</taxon>
    </lineage>
</organism>
<keyword evidence="4" id="KW-1185">Reference proteome</keyword>
<proteinExistence type="predicted"/>
<dbReference type="PANTHER" id="PTHR43576">
    <property type="entry name" value="ALPHA-L-ARABINOFURANOSIDASE C-RELATED"/>
    <property type="match status" value="1"/>
</dbReference>
<dbReference type="EMBL" id="JBFASG010000035">
    <property type="protein sequence ID" value="MEV4926540.1"/>
    <property type="molecule type" value="Genomic_DNA"/>
</dbReference>
<evidence type="ECO:0000256" key="2">
    <source>
        <dbReference type="SAM" id="SignalP"/>
    </source>
</evidence>
<feature type="chain" id="PRO_5045296054" evidence="2">
    <location>
        <begin position="24"/>
        <end position="522"/>
    </location>
</feature>
<reference evidence="3 4" key="1">
    <citation type="submission" date="2024-06" db="EMBL/GenBank/DDBJ databases">
        <title>The Natural Products Discovery Center: Release of the First 8490 Sequenced Strains for Exploring Actinobacteria Biosynthetic Diversity.</title>
        <authorList>
            <person name="Kalkreuter E."/>
            <person name="Kautsar S.A."/>
            <person name="Yang D."/>
            <person name="Bader C.D."/>
            <person name="Teijaro C.N."/>
            <person name="Fluegel L."/>
            <person name="Davis C.M."/>
            <person name="Simpson J.R."/>
            <person name="Lauterbach L."/>
            <person name="Steele A.D."/>
            <person name="Gui C."/>
            <person name="Meng S."/>
            <person name="Li G."/>
            <person name="Viehrig K."/>
            <person name="Ye F."/>
            <person name="Su P."/>
            <person name="Kiefer A.F."/>
            <person name="Nichols A."/>
            <person name="Cepeda A.J."/>
            <person name="Yan W."/>
            <person name="Fan B."/>
            <person name="Jiang Y."/>
            <person name="Adhikari A."/>
            <person name="Zheng C.-J."/>
            <person name="Schuster L."/>
            <person name="Cowan T.M."/>
            <person name="Smanski M.J."/>
            <person name="Chevrette M.G."/>
            <person name="De Carvalho L.P.S."/>
            <person name="Shen B."/>
        </authorList>
    </citation>
    <scope>NUCLEOTIDE SEQUENCE [LARGE SCALE GENOMIC DNA]</scope>
    <source>
        <strain evidence="3 4">NPDC053791</strain>
    </source>
</reference>
<evidence type="ECO:0000256" key="1">
    <source>
        <dbReference type="SAM" id="MobiDB-lite"/>
    </source>
</evidence>
<comment type="caution">
    <text evidence="3">The sequence shown here is derived from an EMBL/GenBank/DDBJ whole genome shotgun (WGS) entry which is preliminary data.</text>
</comment>
<keyword evidence="2" id="KW-0732">Signal</keyword>
<dbReference type="Gene3D" id="3.20.20.80">
    <property type="entry name" value="Glycosidases"/>
    <property type="match status" value="1"/>
</dbReference>
<sequence>MPKRTVALAISTAALAGSALAPAAEAGTPPGVSITVEGRITADVPADPVGVNTPFWNGNFARPDTARLIREAGITRLSFNAGGPSDLYHFDHGGWLSPDPYGPYNGQGGFPYQDDKPQFTFDRFAQTAQAAGAGMLVHVNYGTGPTDTREHPSTDGAPEPGDPQEAAAWVRYANVTRGYGVRDWVIGEETYLNGWNKPAGPTRPGDPGQIREPDAHPDKSPQEYARNSIEYAKAMKAVDPGIRIGVELFPYDPAKVDESRPDRFGKQWDEAMLGTPGLADAIDFVDVHWYHAHYAKAVTEADLLADTAATAPAMATVRAALDQVSAPGHRIDIVAGETNLNNEGDPRQRNAAGALYLLDSNLSLLENGVSQVDWWALYNGPQPAGDKDWGDLGLLSSGTCPAHWTGPQPCEPPVGTPFAPYQTMKLLTTALKGGGSTLAVSSGSPTLGAHAIRRTDGTLAVVVVNKDPQHAQQFHLDLPGPYRVQRTLAWHQGETAPTLHRGPAPTSLAPYSAAVILLTPRH</sequence>
<feature type="compositionally biased region" description="Basic and acidic residues" evidence="1">
    <location>
        <begin position="209"/>
        <end position="221"/>
    </location>
</feature>
<dbReference type="PANTHER" id="PTHR43576:SF3">
    <property type="entry name" value="ALPHA-L-ARABINOFURANOSIDASE C"/>
    <property type="match status" value="1"/>
</dbReference>
<evidence type="ECO:0000313" key="4">
    <source>
        <dbReference type="Proteomes" id="UP001552479"/>
    </source>
</evidence>
<gene>
    <name evidence="3" type="ORF">AB0L03_27555</name>
</gene>
<feature type="region of interest" description="Disordered" evidence="1">
    <location>
        <begin position="143"/>
        <end position="163"/>
    </location>
</feature>
<accession>A0ABV3J1G6</accession>
<dbReference type="InterPro" id="IPR017853">
    <property type="entry name" value="GH"/>
</dbReference>
<evidence type="ECO:0000313" key="3">
    <source>
        <dbReference type="EMBL" id="MEV4926540.1"/>
    </source>
</evidence>
<protein>
    <submittedName>
        <fullName evidence="3">Uncharacterized protein</fullName>
    </submittedName>
</protein>